<evidence type="ECO:0000256" key="7">
    <source>
        <dbReference type="ARBA" id="ARBA00023180"/>
    </source>
</evidence>
<organism evidence="9 10">
    <name type="scientific">Diploptera punctata</name>
    <name type="common">Pacific beetle cockroach</name>
    <dbReference type="NCBI Taxonomy" id="6984"/>
    <lineage>
        <taxon>Eukaryota</taxon>
        <taxon>Metazoa</taxon>
        <taxon>Ecdysozoa</taxon>
        <taxon>Arthropoda</taxon>
        <taxon>Hexapoda</taxon>
        <taxon>Insecta</taxon>
        <taxon>Pterygota</taxon>
        <taxon>Neoptera</taxon>
        <taxon>Polyneoptera</taxon>
        <taxon>Dictyoptera</taxon>
        <taxon>Blattodea</taxon>
        <taxon>Blaberoidea</taxon>
        <taxon>Blaberidae</taxon>
        <taxon>Diplopterinae</taxon>
        <taxon>Diploptera</taxon>
    </lineage>
</organism>
<keyword evidence="4 8" id="KW-1133">Transmembrane helix</keyword>
<evidence type="ECO:0000256" key="3">
    <source>
        <dbReference type="ARBA" id="ARBA00022692"/>
    </source>
</evidence>
<feature type="transmembrane region" description="Helical" evidence="8">
    <location>
        <begin position="282"/>
        <end position="302"/>
    </location>
</feature>
<evidence type="ECO:0000313" key="9">
    <source>
        <dbReference type="EMBL" id="KAJ9576109.1"/>
    </source>
</evidence>
<protein>
    <recommendedName>
        <fullName evidence="11">Ionotropic glutamate receptor C-terminal domain-containing protein</fullName>
    </recommendedName>
</protein>
<evidence type="ECO:0000256" key="8">
    <source>
        <dbReference type="SAM" id="Phobius"/>
    </source>
</evidence>
<reference evidence="9" key="2">
    <citation type="submission" date="2023-05" db="EMBL/GenBank/DDBJ databases">
        <authorList>
            <person name="Fouks B."/>
        </authorList>
    </citation>
    <scope>NUCLEOTIDE SEQUENCE</scope>
    <source>
        <strain evidence="9">Stay&amp;Tobe</strain>
        <tissue evidence="9">Testes</tissue>
    </source>
</reference>
<accession>A0AAD7Z8N4</accession>
<evidence type="ECO:0000313" key="10">
    <source>
        <dbReference type="Proteomes" id="UP001233999"/>
    </source>
</evidence>
<reference evidence="9" key="1">
    <citation type="journal article" date="2023" name="IScience">
        <title>Live-bearing cockroach genome reveals convergent evolutionary mechanisms linked to viviparity in insects and beyond.</title>
        <authorList>
            <person name="Fouks B."/>
            <person name="Harrison M.C."/>
            <person name="Mikhailova A.A."/>
            <person name="Marchal E."/>
            <person name="English S."/>
            <person name="Carruthers M."/>
            <person name="Jennings E.C."/>
            <person name="Chiamaka E.L."/>
            <person name="Frigard R.A."/>
            <person name="Pippel M."/>
            <person name="Attardo G.M."/>
            <person name="Benoit J.B."/>
            <person name="Bornberg-Bauer E."/>
            <person name="Tobe S.S."/>
        </authorList>
    </citation>
    <scope>NUCLEOTIDE SEQUENCE</scope>
    <source>
        <strain evidence="9">Stay&amp;Tobe</strain>
    </source>
</reference>
<feature type="transmembrane region" description="Helical" evidence="8">
    <location>
        <begin position="70"/>
        <end position="87"/>
    </location>
</feature>
<sequence length="307" mass="36051">MHQGFILTYILQYNWYVRQADLYPRWAGITRVFDTYVWICIVLSVALASLIFFILALYSRAENNYENLPYSPLYTWGVIINVAVTMPREKSIRWFLISWILYCLCINTIFQAFFISFMTDPGRLHQIDTFDEMNYLGYELLSTQLEFFVHSFLGKMRQGLRHVLNEQNAIMLALESSNRSLFINEQLFTRSYNDLCGNNISYKFHKLRGYDVFSHVYIAFSNPHIGLRFTNILSRYVQAGIPNMIINTICDPKGTLSLTKKTPVNLEEEYVTISLIHLQSAFYSYIFLNCFAIFAFLCEIATHRFRV</sequence>
<evidence type="ECO:0000256" key="5">
    <source>
        <dbReference type="ARBA" id="ARBA00023136"/>
    </source>
</evidence>
<dbReference type="Proteomes" id="UP001233999">
    <property type="component" value="Unassembled WGS sequence"/>
</dbReference>
<keyword evidence="7" id="KW-0325">Glycoprotein</keyword>
<dbReference type="InterPro" id="IPR052192">
    <property type="entry name" value="Insect_Ionotropic_Sensory_Rcpt"/>
</dbReference>
<keyword evidence="3 8" id="KW-0812">Transmembrane</keyword>
<keyword evidence="10" id="KW-1185">Reference proteome</keyword>
<keyword evidence="2" id="KW-1003">Cell membrane</keyword>
<proteinExistence type="predicted"/>
<comment type="caution">
    <text evidence="9">The sequence shown here is derived from an EMBL/GenBank/DDBJ whole genome shotgun (WGS) entry which is preliminary data.</text>
</comment>
<dbReference type="Gene3D" id="1.10.287.70">
    <property type="match status" value="1"/>
</dbReference>
<evidence type="ECO:0000256" key="1">
    <source>
        <dbReference type="ARBA" id="ARBA00004651"/>
    </source>
</evidence>
<feature type="transmembrane region" description="Helical" evidence="8">
    <location>
        <begin position="35"/>
        <end position="58"/>
    </location>
</feature>
<dbReference type="AlphaFoldDB" id="A0AAD7Z8N4"/>
<comment type="subcellular location">
    <subcellularLocation>
        <location evidence="1">Cell membrane</location>
        <topology evidence="1">Multi-pass membrane protein</topology>
    </subcellularLocation>
</comment>
<evidence type="ECO:0000256" key="6">
    <source>
        <dbReference type="ARBA" id="ARBA00023170"/>
    </source>
</evidence>
<dbReference type="EMBL" id="JASPKZ010009809">
    <property type="protein sequence ID" value="KAJ9576109.1"/>
    <property type="molecule type" value="Genomic_DNA"/>
</dbReference>
<keyword evidence="6" id="KW-0675">Receptor</keyword>
<evidence type="ECO:0008006" key="11">
    <source>
        <dbReference type="Google" id="ProtNLM"/>
    </source>
</evidence>
<evidence type="ECO:0000256" key="4">
    <source>
        <dbReference type="ARBA" id="ARBA00022989"/>
    </source>
</evidence>
<keyword evidence="5 8" id="KW-0472">Membrane</keyword>
<evidence type="ECO:0000256" key="2">
    <source>
        <dbReference type="ARBA" id="ARBA00022475"/>
    </source>
</evidence>
<gene>
    <name evidence="9" type="ORF">L9F63_007074</name>
</gene>
<name>A0AAD7Z8N4_DIPPU</name>
<dbReference type="GO" id="GO:0005886">
    <property type="term" value="C:plasma membrane"/>
    <property type="evidence" value="ECO:0007669"/>
    <property type="project" value="UniProtKB-SubCell"/>
</dbReference>
<feature type="transmembrane region" description="Helical" evidence="8">
    <location>
        <begin position="94"/>
        <end position="115"/>
    </location>
</feature>
<dbReference type="PANTHER" id="PTHR42643">
    <property type="entry name" value="IONOTROPIC RECEPTOR 20A-RELATED"/>
    <property type="match status" value="1"/>
</dbReference>
<dbReference type="PANTHER" id="PTHR42643:SF24">
    <property type="entry name" value="IONOTROPIC RECEPTOR 60A"/>
    <property type="match status" value="1"/>
</dbReference>